<sequence length="569" mass="64110">MVHCAVPKCENYSGMKKEKERILAFHRIPQVNFKSEWLLERSKKRQSAWLARIKKNGLTETEISRLRICSDHFVSGAPSSFFADQHVDWVPSLNLGYDVEESDDFETGDVGADCQLTESQQLTSPTQVTTVLKPSNHVSPPSSSIPAASTLSKPSNHVSPSGCSISVVSTPLKPNQQKNLPGGAGGVPSLKRRTLSVSVCSHVSSDVLHNLCDTSNSPLELSPVKLSRVSTPNTKCYKRQQRKNELSESEWSSDSKKSDVRTEQNTSSFTVDTSEEERVCLKKKDFEDLVEYKLKYEEQFAKSKKLRDTVTDLEVDKLELQEKLKSAEEAMENMKGLVSTMKEDIKEKKDGQTAKINKNYQGILLRSEKEFEKIKQDAMKANALTFRKLEVFSSSDAKVKFYTGIRSYNSFSWTLELVLKHAFKDKLMNKCLLEPWQSMLMTLMRLRLGLLLQDLAYRFGVSLTTAGGTFDEWLDALYKVVCPLVCPTLINWPHRETLQDKMPKAFQLVCKKYRIVNTIPAKLLKSRNGDNVTQNEKILKVACALTNLKPSIAPCLDNDPSSGSEEDLQ</sequence>
<evidence type="ECO:0000256" key="6">
    <source>
        <dbReference type="SAM" id="Coils"/>
    </source>
</evidence>
<dbReference type="InParanoid" id="A0A6P8ZAC2"/>
<dbReference type="PANTHER" id="PTHR23080">
    <property type="entry name" value="THAP DOMAIN PROTEIN"/>
    <property type="match status" value="1"/>
</dbReference>
<dbReference type="PROSITE" id="PS50950">
    <property type="entry name" value="ZF_THAP"/>
    <property type="match status" value="1"/>
</dbReference>
<dbReference type="SUPFAM" id="SSF57716">
    <property type="entry name" value="Glucocorticoid receptor-like (DNA-binding domain)"/>
    <property type="match status" value="1"/>
</dbReference>
<feature type="region of interest" description="Disordered" evidence="7">
    <location>
        <begin position="122"/>
        <end position="188"/>
    </location>
</feature>
<feature type="region of interest" description="Disordered" evidence="7">
    <location>
        <begin position="230"/>
        <end position="271"/>
    </location>
</feature>
<feature type="coiled-coil region" evidence="6">
    <location>
        <begin position="303"/>
        <end position="344"/>
    </location>
</feature>
<organism evidence="10">
    <name type="scientific">Thrips palmi</name>
    <name type="common">Melon thrips</name>
    <dbReference type="NCBI Taxonomy" id="161013"/>
    <lineage>
        <taxon>Eukaryota</taxon>
        <taxon>Metazoa</taxon>
        <taxon>Ecdysozoa</taxon>
        <taxon>Arthropoda</taxon>
        <taxon>Hexapoda</taxon>
        <taxon>Insecta</taxon>
        <taxon>Pterygota</taxon>
        <taxon>Neoptera</taxon>
        <taxon>Paraneoptera</taxon>
        <taxon>Thysanoptera</taxon>
        <taxon>Terebrantia</taxon>
        <taxon>Thripoidea</taxon>
        <taxon>Thripidae</taxon>
        <taxon>Thrips</taxon>
    </lineage>
</organism>
<name>A0A6P8ZAC2_THRPL</name>
<evidence type="ECO:0000313" key="10">
    <source>
        <dbReference type="RefSeq" id="XP_034247675.1"/>
    </source>
</evidence>
<evidence type="ECO:0000256" key="4">
    <source>
        <dbReference type="ARBA" id="ARBA00023125"/>
    </source>
</evidence>
<dbReference type="InterPro" id="IPR006612">
    <property type="entry name" value="THAP_Znf"/>
</dbReference>
<dbReference type="InterPro" id="IPR027805">
    <property type="entry name" value="Transposase_HTH_dom"/>
</dbReference>
<evidence type="ECO:0000256" key="1">
    <source>
        <dbReference type="ARBA" id="ARBA00022723"/>
    </source>
</evidence>
<keyword evidence="9" id="KW-1185">Reference proteome</keyword>
<dbReference type="Pfam" id="PF05485">
    <property type="entry name" value="THAP"/>
    <property type="match status" value="1"/>
</dbReference>
<dbReference type="GO" id="GO:0003677">
    <property type="term" value="F:DNA binding"/>
    <property type="evidence" value="ECO:0007669"/>
    <property type="project" value="UniProtKB-UniRule"/>
</dbReference>
<feature type="compositionally biased region" description="Polar residues" evidence="7">
    <location>
        <begin position="122"/>
        <end position="138"/>
    </location>
</feature>
<dbReference type="OrthoDB" id="7791644at2759"/>
<feature type="compositionally biased region" description="Polar residues" evidence="7">
    <location>
        <begin position="150"/>
        <end position="179"/>
    </location>
</feature>
<evidence type="ECO:0000256" key="3">
    <source>
        <dbReference type="ARBA" id="ARBA00022833"/>
    </source>
</evidence>
<feature type="compositionally biased region" description="Basic and acidic residues" evidence="7">
    <location>
        <begin position="253"/>
        <end position="262"/>
    </location>
</feature>
<dbReference type="RefSeq" id="XP_034247675.1">
    <property type="nucleotide sequence ID" value="XM_034391784.1"/>
</dbReference>
<keyword evidence="2 5" id="KW-0863">Zinc-finger</keyword>
<evidence type="ECO:0000256" key="5">
    <source>
        <dbReference type="PROSITE-ProRule" id="PRU00309"/>
    </source>
</evidence>
<feature type="compositionally biased region" description="Low complexity" evidence="7">
    <location>
        <begin position="139"/>
        <end position="149"/>
    </location>
</feature>
<evidence type="ECO:0000259" key="8">
    <source>
        <dbReference type="PROSITE" id="PS50950"/>
    </source>
</evidence>
<evidence type="ECO:0000256" key="2">
    <source>
        <dbReference type="ARBA" id="ARBA00022771"/>
    </source>
</evidence>
<keyword evidence="4 5" id="KW-0238">DNA-binding</keyword>
<protein>
    <submittedName>
        <fullName evidence="10">Uncharacterized protein LOC117649233</fullName>
    </submittedName>
</protein>
<dbReference type="GeneID" id="117649233"/>
<dbReference type="Pfam" id="PF13613">
    <property type="entry name" value="HTH_Tnp_4"/>
    <property type="match status" value="1"/>
</dbReference>
<proteinExistence type="predicted"/>
<keyword evidence="6" id="KW-0175">Coiled coil</keyword>
<evidence type="ECO:0000256" key="7">
    <source>
        <dbReference type="SAM" id="MobiDB-lite"/>
    </source>
</evidence>
<keyword evidence="3" id="KW-0862">Zinc</keyword>
<dbReference type="Proteomes" id="UP000515158">
    <property type="component" value="Unplaced"/>
</dbReference>
<accession>A0A6P8ZAC2</accession>
<evidence type="ECO:0000313" key="9">
    <source>
        <dbReference type="Proteomes" id="UP000515158"/>
    </source>
</evidence>
<keyword evidence="1" id="KW-0479">Metal-binding</keyword>
<dbReference type="KEGG" id="tpal:117649233"/>
<reference evidence="10" key="1">
    <citation type="submission" date="2025-08" db="UniProtKB">
        <authorList>
            <consortium name="RefSeq"/>
        </authorList>
    </citation>
    <scope>IDENTIFICATION</scope>
    <source>
        <tissue evidence="10">Total insect</tissue>
    </source>
</reference>
<gene>
    <name evidence="10" type="primary">LOC117649233</name>
</gene>
<feature type="domain" description="THAP-type" evidence="8">
    <location>
        <begin position="1"/>
        <end position="94"/>
    </location>
</feature>
<dbReference type="GO" id="GO:0008270">
    <property type="term" value="F:zinc ion binding"/>
    <property type="evidence" value="ECO:0007669"/>
    <property type="project" value="UniProtKB-KW"/>
</dbReference>
<dbReference type="AlphaFoldDB" id="A0A6P8ZAC2"/>
<dbReference type="SMART" id="SM00980">
    <property type="entry name" value="THAP"/>
    <property type="match status" value="1"/>
</dbReference>